<accession>A0A369CLJ5</accession>
<dbReference type="PANTHER" id="PTHR31544">
    <property type="entry name" value="AIG2-LIKE PROTEIN D"/>
    <property type="match status" value="1"/>
</dbReference>
<sequence>MEIEPELPLFAYGTLEIAEVIQAITGRVFDGTPAILDDYARYQLRDANYPGVMPVKGARTTGLLYGDVDNTSLMLLDHYEGDLYERQRLTVVSESGERVLAWVYVIRPERRDELTHNEWDPEEFARVHLKTYLSEI</sequence>
<evidence type="ECO:0000259" key="3">
    <source>
        <dbReference type="Pfam" id="PF06094"/>
    </source>
</evidence>
<dbReference type="InterPro" id="IPR013024">
    <property type="entry name" value="GGCT-like"/>
</dbReference>
<organism evidence="4 5">
    <name type="scientific">Thioalbus denitrificans</name>
    <dbReference type="NCBI Taxonomy" id="547122"/>
    <lineage>
        <taxon>Bacteria</taxon>
        <taxon>Pseudomonadati</taxon>
        <taxon>Pseudomonadota</taxon>
        <taxon>Gammaproteobacteria</taxon>
        <taxon>Chromatiales</taxon>
        <taxon>Ectothiorhodospiraceae</taxon>
        <taxon>Thioalbus</taxon>
    </lineage>
</organism>
<dbReference type="InterPro" id="IPR036568">
    <property type="entry name" value="GGCT-like_sf"/>
</dbReference>
<dbReference type="Pfam" id="PF06094">
    <property type="entry name" value="GGACT"/>
    <property type="match status" value="1"/>
</dbReference>
<keyword evidence="5" id="KW-1185">Reference proteome</keyword>
<dbReference type="InterPro" id="IPR045038">
    <property type="entry name" value="AIG2-like"/>
</dbReference>
<gene>
    <name evidence="4" type="ORF">DFQ59_101861</name>
</gene>
<dbReference type="GO" id="GO:0016740">
    <property type="term" value="F:transferase activity"/>
    <property type="evidence" value="ECO:0007669"/>
    <property type="project" value="UniProtKB-KW"/>
</dbReference>
<dbReference type="InterPro" id="IPR009288">
    <property type="entry name" value="AIG2-like_dom"/>
</dbReference>
<dbReference type="SUPFAM" id="SSF110857">
    <property type="entry name" value="Gamma-glutamyl cyclotransferase-like"/>
    <property type="match status" value="1"/>
</dbReference>
<dbReference type="Gene3D" id="3.10.490.10">
    <property type="entry name" value="Gamma-glutamyl cyclotransferase-like"/>
    <property type="match status" value="1"/>
</dbReference>
<reference evidence="4 5" key="1">
    <citation type="submission" date="2018-07" db="EMBL/GenBank/DDBJ databases">
        <title>Genomic Encyclopedia of Type Strains, Phase IV (KMG-IV): sequencing the most valuable type-strain genomes for metagenomic binning, comparative biology and taxonomic classification.</title>
        <authorList>
            <person name="Goeker M."/>
        </authorList>
    </citation>
    <scope>NUCLEOTIDE SEQUENCE [LARGE SCALE GENOMIC DNA]</scope>
    <source>
        <strain evidence="4 5">DSM 26407</strain>
    </source>
</reference>
<keyword evidence="1 4" id="KW-0808">Transferase</keyword>
<dbReference type="PANTHER" id="PTHR31544:SF2">
    <property type="entry name" value="AIG2-LIKE PROTEIN D"/>
    <property type="match status" value="1"/>
</dbReference>
<name>A0A369CLJ5_9GAMM</name>
<proteinExistence type="predicted"/>
<dbReference type="Proteomes" id="UP000252707">
    <property type="component" value="Unassembled WGS sequence"/>
</dbReference>
<dbReference type="CDD" id="cd06661">
    <property type="entry name" value="GGCT_like"/>
    <property type="match status" value="1"/>
</dbReference>
<comment type="caution">
    <text evidence="4">The sequence shown here is derived from an EMBL/GenBank/DDBJ whole genome shotgun (WGS) entry which is preliminary data.</text>
</comment>
<evidence type="ECO:0000313" key="5">
    <source>
        <dbReference type="Proteomes" id="UP000252707"/>
    </source>
</evidence>
<evidence type="ECO:0000313" key="4">
    <source>
        <dbReference type="EMBL" id="RCX33556.1"/>
    </source>
</evidence>
<protein>
    <recommendedName>
        <fullName evidence="2">Putative gamma-glutamylcyclotransferase</fullName>
    </recommendedName>
</protein>
<dbReference type="EMBL" id="QPJY01000001">
    <property type="protein sequence ID" value="RCX33556.1"/>
    <property type="molecule type" value="Genomic_DNA"/>
</dbReference>
<feature type="domain" description="Gamma-glutamylcyclotransferase AIG2-like" evidence="3">
    <location>
        <begin position="9"/>
        <end position="120"/>
    </location>
</feature>
<evidence type="ECO:0000256" key="1">
    <source>
        <dbReference type="ARBA" id="ARBA00022679"/>
    </source>
</evidence>
<dbReference type="AlphaFoldDB" id="A0A369CLJ5"/>
<evidence type="ECO:0000256" key="2">
    <source>
        <dbReference type="ARBA" id="ARBA00030602"/>
    </source>
</evidence>